<feature type="transmembrane region" description="Helical" evidence="7">
    <location>
        <begin position="627"/>
        <end position="651"/>
    </location>
</feature>
<keyword evidence="5 7" id="KW-0472">Membrane</keyword>
<reference evidence="9" key="1">
    <citation type="submission" date="2023-01" db="EMBL/GenBank/DDBJ databases">
        <title>The diversity of Class Acidimicrobiia in South China Sea sediment environments and the proposal of Iamia marina sp. nov., a novel species of the genus Iamia.</title>
        <authorList>
            <person name="He Y."/>
            <person name="Tian X."/>
        </authorList>
    </citation>
    <scope>NUCLEOTIDE SEQUENCE</scope>
    <source>
        <strain evidence="9">DSM 19957</strain>
    </source>
</reference>
<feature type="transmembrane region" description="Helical" evidence="7">
    <location>
        <begin position="523"/>
        <end position="542"/>
    </location>
</feature>
<dbReference type="Gene3D" id="1.20.1640.10">
    <property type="entry name" value="Multidrug efflux transporter AcrB transmembrane domain"/>
    <property type="match status" value="2"/>
</dbReference>
<dbReference type="GO" id="GO:0005886">
    <property type="term" value="C:plasma membrane"/>
    <property type="evidence" value="ECO:0007669"/>
    <property type="project" value="UniProtKB-SubCell"/>
</dbReference>
<feature type="domain" description="SSD" evidence="8">
    <location>
        <begin position="197"/>
        <end position="330"/>
    </location>
</feature>
<feature type="transmembrane region" description="Helical" evidence="7">
    <location>
        <begin position="370"/>
        <end position="390"/>
    </location>
</feature>
<keyword evidence="3 7" id="KW-0812">Transmembrane</keyword>
<dbReference type="EMBL" id="CP116942">
    <property type="protein sequence ID" value="WCO66274.1"/>
    <property type="molecule type" value="Genomic_DNA"/>
</dbReference>
<feature type="transmembrane region" description="Helical" evidence="7">
    <location>
        <begin position="280"/>
        <end position="303"/>
    </location>
</feature>
<feature type="transmembrane region" description="Helical" evidence="7">
    <location>
        <begin position="663"/>
        <end position="683"/>
    </location>
</feature>
<dbReference type="PANTHER" id="PTHR33406:SF13">
    <property type="entry name" value="MEMBRANE PROTEIN YDFJ"/>
    <property type="match status" value="1"/>
</dbReference>
<feature type="region of interest" description="Disordered" evidence="6">
    <location>
        <begin position="724"/>
        <end position="747"/>
    </location>
</feature>
<protein>
    <submittedName>
        <fullName evidence="9">MMPL family transporter</fullName>
    </submittedName>
</protein>
<dbReference type="SUPFAM" id="SSF82866">
    <property type="entry name" value="Multidrug efflux transporter AcrB transmembrane domain"/>
    <property type="match status" value="2"/>
</dbReference>
<evidence type="ECO:0000256" key="5">
    <source>
        <dbReference type="ARBA" id="ARBA00023136"/>
    </source>
</evidence>
<sequence length="747" mass="78576">MNSRLYRLGRFSATHPRHVIAGWLIGIGVIAALSIGFGEATTDNIEVPGTPSQQALDQLERRFPEQAGGRAVAVFATTDGRVDDPDNQAAIGETLERIAALDHVGQVIDPFGPAAALLQSPDGTVAYAQIIYDIGARSVPGDQIEALFDTAGPARAAGIEVGYGGQVVERTDPEQARTSEIIGLVVAVIVLLVAFGSVIAMTAPLLGAILGVGVGLLLIRLLATGMDVISVAPTMASMIGIAVGIDYALFVVTRHRQHLADGLDPAESIGLAIDSAGRSVIFAGVTVIISMLGLTLVGIPLIASMGVSVAITVAVAVVVAITFLPAMLGLVGSNIDRLRTPFVRVRAEVDPESASAWSARWARAVTSRPWTALAVGVPLLLVLAIPAFSLHTGWPDARNRPEGSPPRVAFDLLTRGFGIGANAPLLVVIDLTDAEPDAAGTIAERLGRLPEVQQVTPPLPNEAGTSAIVLVTPSSGPEDEATADLVRAIRAQTAIEDQTGTQLEVTGATAFYIDISERLNDRLPIFIASVVLLSFLLLTAVFRAPVVAAKAAAMNLLGISASYGVIVAVFQWGWAKDLIGLEQTVPIISFLPMALFAVLFGLSMDYEVFILSRVREAWLANGDNTKAIVHGLTASARVITAAAAIMFAVFASFVAGDSTEIKMFGLGLAVAVLLDATVIRLLLVPATMRLLGDANWWIPRWLDRAMPHLDVEGVEDGAHLDVEGVEDGAHLDPPPDKVRDRTDVETR</sequence>
<dbReference type="InterPro" id="IPR050545">
    <property type="entry name" value="Mycobact_MmpL"/>
</dbReference>
<feature type="transmembrane region" description="Helical" evidence="7">
    <location>
        <begin position="181"/>
        <end position="200"/>
    </location>
</feature>
<dbReference type="KEGG" id="ima:PO878_17370"/>
<evidence type="ECO:0000313" key="9">
    <source>
        <dbReference type="EMBL" id="WCO66274.1"/>
    </source>
</evidence>
<comment type="subcellular location">
    <subcellularLocation>
        <location evidence="1">Cell membrane</location>
        <topology evidence="1">Multi-pass membrane protein</topology>
    </subcellularLocation>
</comment>
<evidence type="ECO:0000313" key="10">
    <source>
        <dbReference type="Proteomes" id="UP001216390"/>
    </source>
</evidence>
<evidence type="ECO:0000256" key="2">
    <source>
        <dbReference type="ARBA" id="ARBA00022475"/>
    </source>
</evidence>
<evidence type="ECO:0000256" key="7">
    <source>
        <dbReference type="SAM" id="Phobius"/>
    </source>
</evidence>
<name>A0AAE9Y4L4_9ACTN</name>
<dbReference type="RefSeq" id="WP_272735797.1">
    <property type="nucleotide sequence ID" value="NZ_CP116942.1"/>
</dbReference>
<dbReference type="PROSITE" id="PS50156">
    <property type="entry name" value="SSD"/>
    <property type="match status" value="1"/>
</dbReference>
<dbReference type="InterPro" id="IPR000731">
    <property type="entry name" value="SSD"/>
</dbReference>
<dbReference type="AlphaFoldDB" id="A0AAE9Y4L4"/>
<accession>A0AAE9Y4L4</accession>
<dbReference type="Proteomes" id="UP001216390">
    <property type="component" value="Chromosome"/>
</dbReference>
<evidence type="ECO:0000256" key="1">
    <source>
        <dbReference type="ARBA" id="ARBA00004651"/>
    </source>
</evidence>
<evidence type="ECO:0000256" key="6">
    <source>
        <dbReference type="SAM" id="MobiDB-lite"/>
    </source>
</evidence>
<gene>
    <name evidence="9" type="ORF">PO878_17370</name>
</gene>
<feature type="transmembrane region" description="Helical" evidence="7">
    <location>
        <begin position="205"/>
        <end position="223"/>
    </location>
</feature>
<evidence type="ECO:0000259" key="8">
    <source>
        <dbReference type="PROSITE" id="PS50156"/>
    </source>
</evidence>
<keyword evidence="2" id="KW-1003">Cell membrane</keyword>
<dbReference type="InterPro" id="IPR004869">
    <property type="entry name" value="MMPL_dom"/>
</dbReference>
<evidence type="ECO:0000256" key="3">
    <source>
        <dbReference type="ARBA" id="ARBA00022692"/>
    </source>
</evidence>
<keyword evidence="10" id="KW-1185">Reference proteome</keyword>
<feature type="transmembrane region" description="Helical" evidence="7">
    <location>
        <begin position="309"/>
        <end position="331"/>
    </location>
</feature>
<organism evidence="9 10">
    <name type="scientific">Iamia majanohamensis</name>
    <dbReference type="NCBI Taxonomy" id="467976"/>
    <lineage>
        <taxon>Bacteria</taxon>
        <taxon>Bacillati</taxon>
        <taxon>Actinomycetota</taxon>
        <taxon>Acidimicrobiia</taxon>
        <taxon>Acidimicrobiales</taxon>
        <taxon>Iamiaceae</taxon>
        <taxon>Iamia</taxon>
    </lineage>
</organism>
<dbReference type="Pfam" id="PF03176">
    <property type="entry name" value="MMPL"/>
    <property type="match status" value="2"/>
</dbReference>
<feature type="transmembrane region" description="Helical" evidence="7">
    <location>
        <begin position="554"/>
        <end position="575"/>
    </location>
</feature>
<keyword evidence="4 7" id="KW-1133">Transmembrane helix</keyword>
<dbReference type="PANTHER" id="PTHR33406">
    <property type="entry name" value="MEMBRANE PROTEIN MJ1562-RELATED"/>
    <property type="match status" value="1"/>
</dbReference>
<evidence type="ECO:0000256" key="4">
    <source>
        <dbReference type="ARBA" id="ARBA00022989"/>
    </source>
</evidence>
<proteinExistence type="predicted"/>
<feature type="transmembrane region" description="Helical" evidence="7">
    <location>
        <begin position="229"/>
        <end position="252"/>
    </location>
</feature>
<feature type="transmembrane region" description="Helical" evidence="7">
    <location>
        <begin position="587"/>
        <end position="606"/>
    </location>
</feature>
<feature type="transmembrane region" description="Helical" evidence="7">
    <location>
        <begin position="20"/>
        <end position="38"/>
    </location>
</feature>